<protein>
    <recommendedName>
        <fullName evidence="1">ATPase AAA-type core domain-containing protein</fullName>
    </recommendedName>
</protein>
<dbReference type="GO" id="GO:0016887">
    <property type="term" value="F:ATP hydrolysis activity"/>
    <property type="evidence" value="ECO:0007669"/>
    <property type="project" value="InterPro"/>
</dbReference>
<dbReference type="eggNOG" id="COG3950">
    <property type="taxonomic scope" value="Bacteria"/>
</dbReference>
<proteinExistence type="predicted"/>
<evidence type="ECO:0000313" key="2">
    <source>
        <dbReference type="EMBL" id="AEW01134.1"/>
    </source>
</evidence>
<name>G8TRK3_NIAKG</name>
<dbReference type="Proteomes" id="UP000005438">
    <property type="component" value="Chromosome"/>
</dbReference>
<dbReference type="Pfam" id="PF13304">
    <property type="entry name" value="AAA_21"/>
    <property type="match status" value="1"/>
</dbReference>
<organism evidence="2 3">
    <name type="scientific">Niastella koreensis (strain DSM 17620 / KACC 11465 / NBRC 106392 / GR20-10)</name>
    <dbReference type="NCBI Taxonomy" id="700598"/>
    <lineage>
        <taxon>Bacteria</taxon>
        <taxon>Pseudomonadati</taxon>
        <taxon>Bacteroidota</taxon>
        <taxon>Chitinophagia</taxon>
        <taxon>Chitinophagales</taxon>
        <taxon>Chitinophagaceae</taxon>
        <taxon>Niastella</taxon>
    </lineage>
</organism>
<feature type="domain" description="ATPase AAA-type core" evidence="1">
    <location>
        <begin position="54"/>
        <end position="175"/>
    </location>
</feature>
<dbReference type="STRING" id="700598.Niako_4892"/>
<dbReference type="HOGENOM" id="CLU_930100_0_0_10"/>
<dbReference type="EMBL" id="CP003178">
    <property type="protein sequence ID" value="AEW01134.1"/>
    <property type="molecule type" value="Genomic_DNA"/>
</dbReference>
<dbReference type="PATRIC" id="fig|700598.3.peg.5004"/>
<dbReference type="KEGG" id="nko:Niako_4892"/>
<dbReference type="SUPFAM" id="SSF52540">
    <property type="entry name" value="P-loop containing nucleoside triphosphate hydrolases"/>
    <property type="match status" value="1"/>
</dbReference>
<dbReference type="InterPro" id="IPR003959">
    <property type="entry name" value="ATPase_AAA_core"/>
</dbReference>
<evidence type="ECO:0000259" key="1">
    <source>
        <dbReference type="Pfam" id="PF13304"/>
    </source>
</evidence>
<reference evidence="2 3" key="1">
    <citation type="submission" date="2011-12" db="EMBL/GenBank/DDBJ databases">
        <title>The complete genome of Niastella koreensis GR20-10.</title>
        <authorList>
            <consortium name="US DOE Joint Genome Institute (JGI-PGF)"/>
            <person name="Lucas S."/>
            <person name="Han J."/>
            <person name="Lapidus A."/>
            <person name="Bruce D."/>
            <person name="Goodwin L."/>
            <person name="Pitluck S."/>
            <person name="Peters L."/>
            <person name="Kyrpides N."/>
            <person name="Mavromatis K."/>
            <person name="Ivanova N."/>
            <person name="Mikhailova N."/>
            <person name="Davenport K."/>
            <person name="Saunders E."/>
            <person name="Detter J.C."/>
            <person name="Tapia R."/>
            <person name="Han C."/>
            <person name="Land M."/>
            <person name="Hauser L."/>
            <person name="Markowitz V."/>
            <person name="Cheng J.-F."/>
            <person name="Hugenholtz P."/>
            <person name="Woyke T."/>
            <person name="Wu D."/>
            <person name="Tindall B."/>
            <person name="Pomrenke H."/>
            <person name="Brambilla E."/>
            <person name="Klenk H.-P."/>
            <person name="Eisen J.A."/>
        </authorList>
    </citation>
    <scope>NUCLEOTIDE SEQUENCE [LARGE SCALE GENOMIC DNA]</scope>
    <source>
        <strain evidence="3">DSM 17620 / KACC 11465 / NBRC 106392 / GR20-10</strain>
    </source>
</reference>
<dbReference type="GO" id="GO:0005524">
    <property type="term" value="F:ATP binding"/>
    <property type="evidence" value="ECO:0007669"/>
    <property type="project" value="InterPro"/>
</dbReference>
<gene>
    <name evidence="2" type="ordered locus">Niako_4892</name>
</gene>
<sequence length="299" mass="34708">MSSLDFDPSHIAFKFKQAINFIRFGHIDHDAKILDLDSFGKTVYDLMSEKNKRNIKELIELLPPPIFSTQIQMTNIDTGAAVTLGELSSGEKQWNYCISTVLYHLNNLDSIRRSNHGLNYYNRVLIILEEIELYFHPEMQKRFVQHIIESIRQLKLHNIEHIQIIMVTHSPFVLSDIPSKNILFLNKGGPIPADDIGLTFGGNIHELLAKGFFLNDGLVGEYSQYKINTIIERLQKESDPVQTEEYTELLKTISLIGEDFLREKLIEMLNRKTIPITRKEEIKLLEDRLKMLKREQNND</sequence>
<dbReference type="InterPro" id="IPR027417">
    <property type="entry name" value="P-loop_NTPase"/>
</dbReference>
<evidence type="ECO:0000313" key="3">
    <source>
        <dbReference type="Proteomes" id="UP000005438"/>
    </source>
</evidence>
<dbReference type="Gene3D" id="3.40.50.300">
    <property type="entry name" value="P-loop containing nucleotide triphosphate hydrolases"/>
    <property type="match status" value="1"/>
</dbReference>
<dbReference type="AlphaFoldDB" id="G8TRK3"/>
<accession>G8TRK3</accession>